<evidence type="ECO:0000256" key="1">
    <source>
        <dbReference type="ARBA" id="ARBA00004162"/>
    </source>
</evidence>
<comment type="similarity">
    <text evidence="2 7">Belongs to the ExbD/TolR family.</text>
</comment>
<accession>A0ABR9FG17</accession>
<organism evidence="9 10">
    <name type="scientific">Pseudoalteromonas prydzensis</name>
    <dbReference type="NCBI Taxonomy" id="182141"/>
    <lineage>
        <taxon>Bacteria</taxon>
        <taxon>Pseudomonadati</taxon>
        <taxon>Pseudomonadota</taxon>
        <taxon>Gammaproteobacteria</taxon>
        <taxon>Alteromonadales</taxon>
        <taxon>Pseudoalteromonadaceae</taxon>
        <taxon>Pseudoalteromonas</taxon>
    </lineage>
</organism>
<evidence type="ECO:0000256" key="4">
    <source>
        <dbReference type="ARBA" id="ARBA00022692"/>
    </source>
</evidence>
<dbReference type="InterPro" id="IPR003400">
    <property type="entry name" value="ExbD"/>
</dbReference>
<evidence type="ECO:0000256" key="6">
    <source>
        <dbReference type="ARBA" id="ARBA00023136"/>
    </source>
</evidence>
<sequence length="138" mass="15399">MLELPEKPNSSNLMPDLTALIDVLFILLVFLLLTAAVKLDMLDVTLPEVGSDNQAPLEQQKAIVLSVNYVDRKLIYALAKQPYQSLGDVIEALRQHNEQQRGVYLAIDQQVPSGELVKLLAALSKEDHKIANILIKRE</sequence>
<name>A0ABR9FG17_9GAMM</name>
<evidence type="ECO:0000313" key="9">
    <source>
        <dbReference type="EMBL" id="MBE0455982.1"/>
    </source>
</evidence>
<dbReference type="RefSeq" id="WP_192540225.1">
    <property type="nucleotide sequence ID" value="NZ_RRZA01000001.1"/>
</dbReference>
<protein>
    <submittedName>
        <fullName evidence="9">Biopolymer transporter ExbD</fullName>
    </submittedName>
</protein>
<keyword evidence="6 8" id="KW-0472">Membrane</keyword>
<evidence type="ECO:0000256" key="2">
    <source>
        <dbReference type="ARBA" id="ARBA00005811"/>
    </source>
</evidence>
<proteinExistence type="inferred from homology"/>
<gene>
    <name evidence="9" type="ORF">EI167_00615</name>
</gene>
<keyword evidence="7" id="KW-0813">Transport</keyword>
<dbReference type="Proteomes" id="UP000707245">
    <property type="component" value="Unassembled WGS sequence"/>
</dbReference>
<keyword evidence="10" id="KW-1185">Reference proteome</keyword>
<keyword evidence="3" id="KW-1003">Cell membrane</keyword>
<dbReference type="EMBL" id="RRZA01000001">
    <property type="protein sequence ID" value="MBE0455982.1"/>
    <property type="molecule type" value="Genomic_DNA"/>
</dbReference>
<comment type="subcellular location">
    <subcellularLocation>
        <location evidence="1">Cell membrane</location>
        <topology evidence="1">Single-pass membrane protein</topology>
    </subcellularLocation>
    <subcellularLocation>
        <location evidence="7">Cell membrane</location>
        <topology evidence="7">Single-pass type II membrane protein</topology>
    </subcellularLocation>
</comment>
<evidence type="ECO:0000256" key="8">
    <source>
        <dbReference type="SAM" id="Phobius"/>
    </source>
</evidence>
<dbReference type="Pfam" id="PF02472">
    <property type="entry name" value="ExbD"/>
    <property type="match status" value="1"/>
</dbReference>
<keyword evidence="5 8" id="KW-1133">Transmembrane helix</keyword>
<dbReference type="PANTHER" id="PTHR30558">
    <property type="entry name" value="EXBD MEMBRANE COMPONENT OF PMF-DRIVEN MACROMOLECULE IMPORT SYSTEM"/>
    <property type="match status" value="1"/>
</dbReference>
<evidence type="ECO:0000313" key="10">
    <source>
        <dbReference type="Proteomes" id="UP000707245"/>
    </source>
</evidence>
<feature type="transmembrane region" description="Helical" evidence="8">
    <location>
        <begin position="20"/>
        <end position="37"/>
    </location>
</feature>
<dbReference type="PANTHER" id="PTHR30558:SF15">
    <property type="entry name" value="BIOPOLYMER TRANSPORT PROTEIN EXBD1"/>
    <property type="match status" value="1"/>
</dbReference>
<comment type="caution">
    <text evidence="9">The sequence shown here is derived from an EMBL/GenBank/DDBJ whole genome shotgun (WGS) entry which is preliminary data.</text>
</comment>
<evidence type="ECO:0000256" key="7">
    <source>
        <dbReference type="RuleBase" id="RU003879"/>
    </source>
</evidence>
<keyword evidence="7" id="KW-0653">Protein transport</keyword>
<evidence type="ECO:0000256" key="5">
    <source>
        <dbReference type="ARBA" id="ARBA00022989"/>
    </source>
</evidence>
<reference evidence="9 10" key="1">
    <citation type="submission" date="2020-07" db="EMBL/GenBank/DDBJ databases">
        <title>Halophilic bacteria isolated from french cheeses.</title>
        <authorList>
            <person name="Kothe C.I."/>
            <person name="Farah-Kraiem B."/>
            <person name="Renault P."/>
            <person name="Dridi B."/>
        </authorList>
    </citation>
    <scope>NUCLEOTIDE SEQUENCE [LARGE SCALE GENOMIC DNA]</scope>
    <source>
        <strain evidence="9 10">FME14</strain>
    </source>
</reference>
<evidence type="ECO:0000256" key="3">
    <source>
        <dbReference type="ARBA" id="ARBA00022475"/>
    </source>
</evidence>
<keyword evidence="4 7" id="KW-0812">Transmembrane</keyword>